<dbReference type="PANTHER" id="PTHR44259">
    <property type="entry name" value="OS07G0183000 PROTEIN-RELATED"/>
    <property type="match status" value="1"/>
</dbReference>
<evidence type="ECO:0000313" key="3">
    <source>
        <dbReference type="Proteomes" id="UP000245207"/>
    </source>
</evidence>
<keyword evidence="3" id="KW-1185">Reference proteome</keyword>
<sequence>MDITYYNRKVYIFKFSYVIQVWDVHGEDPTKIVVLHSHVPFDFYADDAEDLGISYIVGLDDGERKRLFVVSRKGPIKDEGDYETKYLQAWDFDLENREWSEVSDLGNKTLFVGHSSTFWIEDTTGVIKGNCIYFTDDVVDVYRESEYGGGRDMGIYDLSDECFIRRHFTGKSRSHLTPPIWLQAFNQCKLSGVCVWFFVKRSME</sequence>
<gene>
    <name evidence="2" type="ORF">CTI12_AA040960</name>
</gene>
<proteinExistence type="predicted"/>
<name>A0A2U1QE82_ARTAN</name>
<dbReference type="Pfam" id="PF03478">
    <property type="entry name" value="Beta-prop_KIB1-4"/>
    <property type="match status" value="1"/>
</dbReference>
<feature type="domain" description="KIB1-4 beta-propeller" evidence="1">
    <location>
        <begin position="2"/>
        <end position="157"/>
    </location>
</feature>
<protein>
    <recommendedName>
        <fullName evidence="1">KIB1-4 beta-propeller domain-containing protein</fullName>
    </recommendedName>
</protein>
<comment type="caution">
    <text evidence="2">The sequence shown here is derived from an EMBL/GenBank/DDBJ whole genome shotgun (WGS) entry which is preliminary data.</text>
</comment>
<reference evidence="2 3" key="1">
    <citation type="journal article" date="2018" name="Mol. Plant">
        <title>The genome of Artemisia annua provides insight into the evolution of Asteraceae family and artemisinin biosynthesis.</title>
        <authorList>
            <person name="Shen Q."/>
            <person name="Zhang L."/>
            <person name="Liao Z."/>
            <person name="Wang S."/>
            <person name="Yan T."/>
            <person name="Shi P."/>
            <person name="Liu M."/>
            <person name="Fu X."/>
            <person name="Pan Q."/>
            <person name="Wang Y."/>
            <person name="Lv Z."/>
            <person name="Lu X."/>
            <person name="Zhang F."/>
            <person name="Jiang W."/>
            <person name="Ma Y."/>
            <person name="Chen M."/>
            <person name="Hao X."/>
            <person name="Li L."/>
            <person name="Tang Y."/>
            <person name="Lv G."/>
            <person name="Zhou Y."/>
            <person name="Sun X."/>
            <person name="Brodelius P.E."/>
            <person name="Rose J.K.C."/>
            <person name="Tang K."/>
        </authorList>
    </citation>
    <scope>NUCLEOTIDE SEQUENCE [LARGE SCALE GENOMIC DNA]</scope>
    <source>
        <strain evidence="3">cv. Huhao1</strain>
        <tissue evidence="2">Leaf</tissue>
    </source>
</reference>
<dbReference type="PANTHER" id="PTHR44259:SF108">
    <property type="entry name" value="F-BOX PROTEIN SKIP23-LIKE"/>
    <property type="match status" value="1"/>
</dbReference>
<accession>A0A2U1QE82</accession>
<dbReference type="AlphaFoldDB" id="A0A2U1QE82"/>
<dbReference type="Proteomes" id="UP000245207">
    <property type="component" value="Unassembled WGS sequence"/>
</dbReference>
<evidence type="ECO:0000259" key="1">
    <source>
        <dbReference type="Pfam" id="PF03478"/>
    </source>
</evidence>
<dbReference type="STRING" id="35608.A0A2U1QE82"/>
<dbReference type="EMBL" id="PKPP01000184">
    <property type="protein sequence ID" value="PWA96329.1"/>
    <property type="molecule type" value="Genomic_DNA"/>
</dbReference>
<organism evidence="2 3">
    <name type="scientific">Artemisia annua</name>
    <name type="common">Sweet wormwood</name>
    <dbReference type="NCBI Taxonomy" id="35608"/>
    <lineage>
        <taxon>Eukaryota</taxon>
        <taxon>Viridiplantae</taxon>
        <taxon>Streptophyta</taxon>
        <taxon>Embryophyta</taxon>
        <taxon>Tracheophyta</taxon>
        <taxon>Spermatophyta</taxon>
        <taxon>Magnoliopsida</taxon>
        <taxon>eudicotyledons</taxon>
        <taxon>Gunneridae</taxon>
        <taxon>Pentapetalae</taxon>
        <taxon>asterids</taxon>
        <taxon>campanulids</taxon>
        <taxon>Asterales</taxon>
        <taxon>Asteraceae</taxon>
        <taxon>Asteroideae</taxon>
        <taxon>Anthemideae</taxon>
        <taxon>Artemisiinae</taxon>
        <taxon>Artemisia</taxon>
    </lineage>
</organism>
<dbReference type="InterPro" id="IPR050942">
    <property type="entry name" value="F-box_BR-signaling"/>
</dbReference>
<dbReference type="OrthoDB" id="642536at2759"/>
<dbReference type="InterPro" id="IPR005174">
    <property type="entry name" value="KIB1-4_b-propeller"/>
</dbReference>
<evidence type="ECO:0000313" key="2">
    <source>
        <dbReference type="EMBL" id="PWA96329.1"/>
    </source>
</evidence>